<organism evidence="1 2">
    <name type="scientific">Maribellus comscasis</name>
    <dbReference type="NCBI Taxonomy" id="2681766"/>
    <lineage>
        <taxon>Bacteria</taxon>
        <taxon>Pseudomonadati</taxon>
        <taxon>Bacteroidota</taxon>
        <taxon>Bacteroidia</taxon>
        <taxon>Marinilabiliales</taxon>
        <taxon>Prolixibacteraceae</taxon>
        <taxon>Maribellus</taxon>
    </lineage>
</organism>
<dbReference type="Gene3D" id="3.30.530.20">
    <property type="match status" value="1"/>
</dbReference>
<sequence length="211" mass="24975">MIKQKTGLFIFFLCIVVPVHIKAKESKTKEAGQWALARETKGVSIYYRWIVNDTVKTREMRAKFKIKADVAEILPQFSEVENYYCWAVGIKKCEIKKLNENSWVTYTLMDYPWPFKQKDLVTRYLVRIFSDETTISVYSDPNFFAKKDGVERVQNYFGEWKFRTNKSGTTEVDYRVVSYVKPVFPRFIQDPVIQKLFIDSFHELKLLAETK</sequence>
<gene>
    <name evidence="1" type="ORF">GM418_12950</name>
</gene>
<reference evidence="1 2" key="1">
    <citation type="submission" date="2019-11" db="EMBL/GenBank/DDBJ databases">
        <authorList>
            <person name="Zheng R.K."/>
            <person name="Sun C.M."/>
        </authorList>
    </citation>
    <scope>NUCLEOTIDE SEQUENCE [LARGE SCALE GENOMIC DNA]</scope>
    <source>
        <strain evidence="1 2">WC007</strain>
    </source>
</reference>
<evidence type="ECO:0000313" key="2">
    <source>
        <dbReference type="Proteomes" id="UP000428260"/>
    </source>
</evidence>
<dbReference type="InterPro" id="IPR023393">
    <property type="entry name" value="START-like_dom_sf"/>
</dbReference>
<dbReference type="SUPFAM" id="SSF55961">
    <property type="entry name" value="Bet v1-like"/>
    <property type="match status" value="1"/>
</dbReference>
<protein>
    <recommendedName>
        <fullName evidence="3">START domain-containing protein</fullName>
    </recommendedName>
</protein>
<proteinExistence type="predicted"/>
<accession>A0A6I6JNM9</accession>
<dbReference type="RefSeq" id="WP_158866907.1">
    <property type="nucleotide sequence ID" value="NZ_CP046401.1"/>
</dbReference>
<keyword evidence="2" id="KW-1185">Reference proteome</keyword>
<evidence type="ECO:0008006" key="3">
    <source>
        <dbReference type="Google" id="ProtNLM"/>
    </source>
</evidence>
<dbReference type="EMBL" id="CP046401">
    <property type="protein sequence ID" value="QGY44535.1"/>
    <property type="molecule type" value="Genomic_DNA"/>
</dbReference>
<dbReference type="AlphaFoldDB" id="A0A6I6JNM9"/>
<dbReference type="Proteomes" id="UP000428260">
    <property type="component" value="Chromosome"/>
</dbReference>
<evidence type="ECO:0000313" key="1">
    <source>
        <dbReference type="EMBL" id="QGY44535.1"/>
    </source>
</evidence>
<dbReference type="KEGG" id="mcos:GM418_12950"/>
<name>A0A6I6JNM9_9BACT</name>